<keyword evidence="3" id="KW-1185">Reference proteome</keyword>
<dbReference type="EMBL" id="JANBVN010000089">
    <property type="protein sequence ID" value="KAJ9145552.1"/>
    <property type="molecule type" value="Genomic_DNA"/>
</dbReference>
<accession>A0AA38RE29</accession>
<dbReference type="AlphaFoldDB" id="A0AA38RE29"/>
<feature type="region of interest" description="Disordered" evidence="1">
    <location>
        <begin position="109"/>
        <end position="299"/>
    </location>
</feature>
<evidence type="ECO:0000256" key="1">
    <source>
        <dbReference type="SAM" id="MobiDB-lite"/>
    </source>
</evidence>
<evidence type="ECO:0000313" key="2">
    <source>
        <dbReference type="EMBL" id="KAJ9145552.1"/>
    </source>
</evidence>
<sequence>MENPIPPILPEGFFRTTEEVYEEVANYPIVPPEKLYEYWQVYTTTFRRLEDPTASRLEAFWWHVMGSDRRFLSGKALAKMFEEISKGPSFTPLRGPSNRFHISVPRITQEQVDNAGYGTKSQTEVSQGPVDVPSKPAAEKHTTKDTMASSSSRPPPPHPILKKSRGPSTSGPRPTARFVSPHDSEDEASKDNDTSSGSTAATGMQMRRPAKSPVKGEKRSTPTGRKYTASSAAKRHSRPVLTRRPSSQSSVDARGSPAQATAPMMARSQSNIETQHHRPRELHLGRPLPQSMITPKSTPVAKKAADVAVQVQFDSESVTAQGGGDMDRDLPDSITIASRPSSSSLYTPTQPSPTPAPFLGRSKSQLTLLLEKMDQGKPKSNRGTKGKEHGS</sequence>
<proteinExistence type="predicted"/>
<feature type="compositionally biased region" description="Basic and acidic residues" evidence="1">
    <location>
        <begin position="180"/>
        <end position="193"/>
    </location>
</feature>
<dbReference type="Proteomes" id="UP001174691">
    <property type="component" value="Unassembled WGS sequence"/>
</dbReference>
<comment type="caution">
    <text evidence="2">The sequence shown here is derived from an EMBL/GenBank/DDBJ whole genome shotgun (WGS) entry which is preliminary data.</text>
</comment>
<evidence type="ECO:0008006" key="4">
    <source>
        <dbReference type="Google" id="ProtNLM"/>
    </source>
</evidence>
<reference evidence="2" key="1">
    <citation type="submission" date="2022-07" db="EMBL/GenBank/DDBJ databases">
        <title>Fungi with potential for degradation of polypropylene.</title>
        <authorList>
            <person name="Gostincar C."/>
        </authorList>
    </citation>
    <scope>NUCLEOTIDE SEQUENCE</scope>
    <source>
        <strain evidence="2">EXF-13287</strain>
    </source>
</reference>
<feature type="region of interest" description="Disordered" evidence="1">
    <location>
        <begin position="315"/>
        <end position="391"/>
    </location>
</feature>
<name>A0AA38RE29_9PEZI</name>
<organism evidence="2 3">
    <name type="scientific">Coniochaeta hoffmannii</name>
    <dbReference type="NCBI Taxonomy" id="91930"/>
    <lineage>
        <taxon>Eukaryota</taxon>
        <taxon>Fungi</taxon>
        <taxon>Dikarya</taxon>
        <taxon>Ascomycota</taxon>
        <taxon>Pezizomycotina</taxon>
        <taxon>Sordariomycetes</taxon>
        <taxon>Sordariomycetidae</taxon>
        <taxon>Coniochaetales</taxon>
        <taxon>Coniochaetaceae</taxon>
        <taxon>Coniochaeta</taxon>
    </lineage>
</organism>
<gene>
    <name evidence="2" type="ORF">NKR19_g6038</name>
</gene>
<evidence type="ECO:0000313" key="3">
    <source>
        <dbReference type="Proteomes" id="UP001174691"/>
    </source>
</evidence>
<feature type="compositionally biased region" description="Low complexity" evidence="1">
    <location>
        <begin position="333"/>
        <end position="344"/>
    </location>
</feature>
<protein>
    <recommendedName>
        <fullName evidence="4">Nitrogen regulatory protein areA GATA-like domain-containing protein</fullName>
    </recommendedName>
</protein>